<comment type="similarity">
    <text evidence="2">Belongs to the peptidase S1 family. CLIP subfamily.</text>
</comment>
<protein>
    <recommendedName>
        <fullName evidence="3">Peptidase S1 domain-containing protein</fullName>
    </recommendedName>
</protein>
<feature type="non-terminal residue" evidence="4">
    <location>
        <position position="204"/>
    </location>
</feature>
<dbReference type="GO" id="GO:0006508">
    <property type="term" value="P:proteolysis"/>
    <property type="evidence" value="ECO:0007669"/>
    <property type="project" value="InterPro"/>
</dbReference>
<keyword evidence="1" id="KW-1015">Disulfide bond</keyword>
<evidence type="ECO:0000313" key="5">
    <source>
        <dbReference type="Proteomes" id="UP000270094"/>
    </source>
</evidence>
<evidence type="ECO:0000313" key="4">
    <source>
        <dbReference type="EMBL" id="VDM81134.1"/>
    </source>
</evidence>
<organism evidence="4 5">
    <name type="scientific">Strongylus vulgaris</name>
    <name type="common">Blood worm</name>
    <dbReference type="NCBI Taxonomy" id="40348"/>
    <lineage>
        <taxon>Eukaryota</taxon>
        <taxon>Metazoa</taxon>
        <taxon>Ecdysozoa</taxon>
        <taxon>Nematoda</taxon>
        <taxon>Chromadorea</taxon>
        <taxon>Rhabditida</taxon>
        <taxon>Rhabditina</taxon>
        <taxon>Rhabditomorpha</taxon>
        <taxon>Strongyloidea</taxon>
        <taxon>Strongylidae</taxon>
        <taxon>Strongylus</taxon>
    </lineage>
</organism>
<name>A0A3P7JQY0_STRVU</name>
<dbReference type="Proteomes" id="UP000270094">
    <property type="component" value="Unassembled WGS sequence"/>
</dbReference>
<dbReference type="PROSITE" id="PS00135">
    <property type="entry name" value="TRYPSIN_SER"/>
    <property type="match status" value="1"/>
</dbReference>
<dbReference type="OrthoDB" id="5844829at2759"/>
<dbReference type="InterPro" id="IPR051487">
    <property type="entry name" value="Ser/Thr_Proteases_Immune/Dev"/>
</dbReference>
<dbReference type="EMBL" id="UYYB01111537">
    <property type="protein sequence ID" value="VDM81134.1"/>
    <property type="molecule type" value="Genomic_DNA"/>
</dbReference>
<proteinExistence type="inferred from homology"/>
<dbReference type="InterPro" id="IPR043504">
    <property type="entry name" value="Peptidase_S1_PA_chymotrypsin"/>
</dbReference>
<dbReference type="PANTHER" id="PTHR24256">
    <property type="entry name" value="TRYPTASE-RELATED"/>
    <property type="match status" value="1"/>
</dbReference>
<dbReference type="PROSITE" id="PS50240">
    <property type="entry name" value="TRYPSIN_DOM"/>
    <property type="match status" value="1"/>
</dbReference>
<sequence>GPPRKSFILTGLTTLSNPKHTHRVEKSVIHPDYDGKEMNNDIALVKSKYSLYNEGVSSVCLARNDSELLSTAEGVVTGFGLHVVSQSLFGVTMGVSDVVLETTLPIISKSKCQKEWSVLSGGTITISDDQLCAGSRMHGTGPGDSGGPLLAKGSNGKLIQVGITSFGAAGFRGLLDQSTYPGTELCVSFPFNLKDYLTIYHLYT</sequence>
<dbReference type="SUPFAM" id="SSF50494">
    <property type="entry name" value="Trypsin-like serine proteases"/>
    <property type="match status" value="1"/>
</dbReference>
<feature type="non-terminal residue" evidence="4">
    <location>
        <position position="1"/>
    </location>
</feature>
<gene>
    <name evidence="4" type="ORF">SVUK_LOCUS16132</name>
</gene>
<dbReference type="GO" id="GO:0004252">
    <property type="term" value="F:serine-type endopeptidase activity"/>
    <property type="evidence" value="ECO:0007669"/>
    <property type="project" value="InterPro"/>
</dbReference>
<evidence type="ECO:0000259" key="3">
    <source>
        <dbReference type="PROSITE" id="PS50240"/>
    </source>
</evidence>
<dbReference type="Gene3D" id="2.40.10.10">
    <property type="entry name" value="Trypsin-like serine proteases"/>
    <property type="match status" value="1"/>
</dbReference>
<accession>A0A3P7JQY0</accession>
<dbReference type="SMART" id="SM00020">
    <property type="entry name" value="Tryp_SPc"/>
    <property type="match status" value="1"/>
</dbReference>
<evidence type="ECO:0000256" key="1">
    <source>
        <dbReference type="ARBA" id="ARBA00023157"/>
    </source>
</evidence>
<dbReference type="Pfam" id="PF00089">
    <property type="entry name" value="Trypsin"/>
    <property type="match status" value="1"/>
</dbReference>
<keyword evidence="5" id="KW-1185">Reference proteome</keyword>
<dbReference type="InterPro" id="IPR009003">
    <property type="entry name" value="Peptidase_S1_PA"/>
</dbReference>
<evidence type="ECO:0000256" key="2">
    <source>
        <dbReference type="ARBA" id="ARBA00024195"/>
    </source>
</evidence>
<dbReference type="AlphaFoldDB" id="A0A3P7JQY0"/>
<dbReference type="InterPro" id="IPR001254">
    <property type="entry name" value="Trypsin_dom"/>
</dbReference>
<dbReference type="InterPro" id="IPR033116">
    <property type="entry name" value="TRYPSIN_SER"/>
</dbReference>
<feature type="domain" description="Peptidase S1" evidence="3">
    <location>
        <begin position="1"/>
        <end position="204"/>
    </location>
</feature>
<reference evidence="4 5" key="1">
    <citation type="submission" date="2018-11" db="EMBL/GenBank/DDBJ databases">
        <authorList>
            <consortium name="Pathogen Informatics"/>
        </authorList>
    </citation>
    <scope>NUCLEOTIDE SEQUENCE [LARGE SCALE GENOMIC DNA]</scope>
</reference>